<dbReference type="InterPro" id="IPR000210">
    <property type="entry name" value="BTB/POZ_dom"/>
</dbReference>
<dbReference type="Proteomes" id="UP000076727">
    <property type="component" value="Unassembled WGS sequence"/>
</dbReference>
<organism evidence="2 3">
    <name type="scientific">Daedalea quercina L-15889</name>
    <dbReference type="NCBI Taxonomy" id="1314783"/>
    <lineage>
        <taxon>Eukaryota</taxon>
        <taxon>Fungi</taxon>
        <taxon>Dikarya</taxon>
        <taxon>Basidiomycota</taxon>
        <taxon>Agaricomycotina</taxon>
        <taxon>Agaricomycetes</taxon>
        <taxon>Polyporales</taxon>
        <taxon>Fomitopsis</taxon>
    </lineage>
</organism>
<protein>
    <recommendedName>
        <fullName evidence="1">BTB domain-containing protein</fullName>
    </recommendedName>
</protein>
<evidence type="ECO:0000313" key="2">
    <source>
        <dbReference type="EMBL" id="KZT69447.1"/>
    </source>
</evidence>
<dbReference type="AlphaFoldDB" id="A0A165QGL0"/>
<name>A0A165QGL0_9APHY</name>
<feature type="domain" description="BTB" evidence="1">
    <location>
        <begin position="14"/>
        <end position="111"/>
    </location>
</feature>
<accession>A0A165QGL0</accession>
<evidence type="ECO:0000313" key="3">
    <source>
        <dbReference type="Proteomes" id="UP000076727"/>
    </source>
</evidence>
<gene>
    <name evidence="2" type="ORF">DAEQUDRAFT_710338</name>
</gene>
<reference evidence="2 3" key="1">
    <citation type="journal article" date="2016" name="Mol. Biol. Evol.">
        <title>Comparative Genomics of Early-Diverging Mushroom-Forming Fungi Provides Insights into the Origins of Lignocellulose Decay Capabilities.</title>
        <authorList>
            <person name="Nagy L.G."/>
            <person name="Riley R."/>
            <person name="Tritt A."/>
            <person name="Adam C."/>
            <person name="Daum C."/>
            <person name="Floudas D."/>
            <person name="Sun H."/>
            <person name="Yadav J.S."/>
            <person name="Pangilinan J."/>
            <person name="Larsson K.H."/>
            <person name="Matsuura K."/>
            <person name="Barry K."/>
            <person name="Labutti K."/>
            <person name="Kuo R."/>
            <person name="Ohm R.A."/>
            <person name="Bhattacharya S.S."/>
            <person name="Shirouzu T."/>
            <person name="Yoshinaga Y."/>
            <person name="Martin F.M."/>
            <person name="Grigoriev I.V."/>
            <person name="Hibbett D.S."/>
        </authorList>
    </citation>
    <scope>NUCLEOTIDE SEQUENCE [LARGE SCALE GENOMIC DNA]</scope>
    <source>
        <strain evidence="2 3">L-15889</strain>
    </source>
</reference>
<dbReference type="Gene3D" id="3.30.710.10">
    <property type="entry name" value="Potassium Channel Kv1.1, Chain A"/>
    <property type="match status" value="1"/>
</dbReference>
<evidence type="ECO:0000259" key="1">
    <source>
        <dbReference type="Pfam" id="PF00651"/>
    </source>
</evidence>
<dbReference type="SUPFAM" id="SSF54695">
    <property type="entry name" value="POZ domain"/>
    <property type="match status" value="1"/>
</dbReference>
<proteinExistence type="predicted"/>
<dbReference type="STRING" id="1314783.A0A165QGL0"/>
<dbReference type="OrthoDB" id="3184970at2759"/>
<sequence length="260" mass="29415">METAPSPEHSELFCSQDADLTISSSDGVVFKVHRLNLGFHSDVFPGIEPGVPVQDEIVPLAEKASTLELLFQFVYRQRQPDLSKVDVDELALLAEAAEKYSIYSAMEVCKLNMRAAIPKIPLKVLAYAARHGYKELCDEAAPYTVDEDAALVAEHLDAQLFANWVLYREHWLRRLFEVQRGIPSSILHEDFEEDECPAWPPFVAAVLQDLNRSISGVQGISAVFDKHFPLLEDCEWCYRRAGDWLHRSSVIQWGMPSFGH</sequence>
<dbReference type="InterPro" id="IPR011333">
    <property type="entry name" value="SKP1/BTB/POZ_sf"/>
</dbReference>
<keyword evidence="3" id="KW-1185">Reference proteome</keyword>
<dbReference type="Pfam" id="PF00651">
    <property type="entry name" value="BTB"/>
    <property type="match status" value="1"/>
</dbReference>
<dbReference type="EMBL" id="KV429058">
    <property type="protein sequence ID" value="KZT69447.1"/>
    <property type="molecule type" value="Genomic_DNA"/>
</dbReference>